<dbReference type="SUPFAM" id="SSF53850">
    <property type="entry name" value="Periplasmic binding protein-like II"/>
    <property type="match status" value="1"/>
</dbReference>
<gene>
    <name evidence="5" type="ORF">Back11_16910</name>
</gene>
<dbReference type="InterPro" id="IPR006059">
    <property type="entry name" value="SBP"/>
</dbReference>
<dbReference type="PROSITE" id="PS51257">
    <property type="entry name" value="PROKAR_LIPOPROTEIN"/>
    <property type="match status" value="1"/>
</dbReference>
<dbReference type="EMBL" id="AP019308">
    <property type="protein sequence ID" value="BBH20346.1"/>
    <property type="molecule type" value="Genomic_DNA"/>
</dbReference>
<feature type="compositionally biased region" description="Low complexity" evidence="3">
    <location>
        <begin position="36"/>
        <end position="47"/>
    </location>
</feature>
<dbReference type="Proteomes" id="UP000275368">
    <property type="component" value="Chromosome"/>
</dbReference>
<feature type="signal peptide" evidence="4">
    <location>
        <begin position="1"/>
        <end position="23"/>
    </location>
</feature>
<reference evidence="5 6" key="1">
    <citation type="submission" date="2018-11" db="EMBL/GenBank/DDBJ databases">
        <title>Complete genome sequence of Paenibacillus baekrokdamisoli strain KCTC 33723.</title>
        <authorList>
            <person name="Kang S.W."/>
            <person name="Lee K.C."/>
            <person name="Kim K.K."/>
            <person name="Kim J.S."/>
            <person name="Kim D.S."/>
            <person name="Ko S.H."/>
            <person name="Yang S.H."/>
            <person name="Lee J.S."/>
        </authorList>
    </citation>
    <scope>NUCLEOTIDE SEQUENCE [LARGE SCALE GENOMIC DNA]</scope>
    <source>
        <strain evidence="5 6">KCTC 33723</strain>
    </source>
</reference>
<dbReference type="Gene3D" id="3.40.190.10">
    <property type="entry name" value="Periplasmic binding protein-like II"/>
    <property type="match status" value="2"/>
</dbReference>
<proteinExistence type="inferred from homology"/>
<dbReference type="Pfam" id="PF01547">
    <property type="entry name" value="SBP_bac_1"/>
    <property type="match status" value="1"/>
</dbReference>
<accession>A0A3G9IPQ7</accession>
<evidence type="ECO:0000313" key="5">
    <source>
        <dbReference type="EMBL" id="BBH20346.1"/>
    </source>
</evidence>
<dbReference type="PANTHER" id="PTHR43649">
    <property type="entry name" value="ARABINOSE-BINDING PROTEIN-RELATED"/>
    <property type="match status" value="1"/>
</dbReference>
<protein>
    <submittedName>
        <fullName evidence="5">ABC transporter substrate-binding protein</fullName>
    </submittedName>
</protein>
<dbReference type="KEGG" id="pbk:Back11_16910"/>
<dbReference type="InterPro" id="IPR050490">
    <property type="entry name" value="Bact_solute-bd_prot1"/>
</dbReference>
<name>A0A3G9IPQ7_9BACL</name>
<evidence type="ECO:0000256" key="2">
    <source>
        <dbReference type="ARBA" id="ARBA00022448"/>
    </source>
</evidence>
<keyword evidence="4" id="KW-0732">Signal</keyword>
<evidence type="ECO:0000256" key="1">
    <source>
        <dbReference type="ARBA" id="ARBA00008520"/>
    </source>
</evidence>
<dbReference type="RefSeq" id="WP_125655323.1">
    <property type="nucleotide sequence ID" value="NZ_AP019308.1"/>
</dbReference>
<organism evidence="5 6">
    <name type="scientific">Paenibacillus baekrokdamisoli</name>
    <dbReference type="NCBI Taxonomy" id="1712516"/>
    <lineage>
        <taxon>Bacteria</taxon>
        <taxon>Bacillati</taxon>
        <taxon>Bacillota</taxon>
        <taxon>Bacilli</taxon>
        <taxon>Bacillales</taxon>
        <taxon>Paenibacillaceae</taxon>
        <taxon>Paenibacillus</taxon>
    </lineage>
</organism>
<comment type="similarity">
    <text evidence="1">Belongs to the bacterial solute-binding protein 1 family.</text>
</comment>
<sequence length="447" mass="48169">MVKAKRLLSVVLVGMVAVSTLSACGSTNNSGQKNDSATNSGSAGAGSSDKKVTLSLQTPYADESNVNLKTLRRLIGEYTKAHPNITINVDALTTDQQKLKLKTQAASNEIPDITSLNPGAQMKPFADEGLLAPLDDVLAKDGLKDTFKQGVLSNYTFGGKTYGLPETLDIAYVYYNKDLFKQAGVEIPSTYEELVASAKKFNAKGIIPLTIGEKETWTGSFFLMNIVLREAGVGFLKDVMDKKKKFTDAPYVQSLAKFKDFINAKGFEEGAVSVDYATAQNLFLSGKAAMYFTASWDAGSIENSTIKDSVGVFPFPTVDGKGDVSEFMLSPGNSYVISAASKHMAEAKDFLHFYMTNFPKVMFELKGGVGLAQNVDGDFKAAGYSQTAIDVLNLFKTVKGGDLAFDNTIDPTTTQTHLNGVQNVFVGDESAADTAKQLQNDFEMNNP</sequence>
<feature type="region of interest" description="Disordered" evidence="3">
    <location>
        <begin position="24"/>
        <end position="50"/>
    </location>
</feature>
<evidence type="ECO:0000256" key="3">
    <source>
        <dbReference type="SAM" id="MobiDB-lite"/>
    </source>
</evidence>
<evidence type="ECO:0000313" key="6">
    <source>
        <dbReference type="Proteomes" id="UP000275368"/>
    </source>
</evidence>
<dbReference type="OrthoDB" id="9798191at2"/>
<keyword evidence="6" id="KW-1185">Reference proteome</keyword>
<dbReference type="PANTHER" id="PTHR43649:SF29">
    <property type="entry name" value="OSMOPROTECTIVE COMPOUNDS-BINDING PROTEIN GGTB"/>
    <property type="match status" value="1"/>
</dbReference>
<keyword evidence="2" id="KW-0813">Transport</keyword>
<dbReference type="AlphaFoldDB" id="A0A3G9IPQ7"/>
<feature type="chain" id="PRO_5043646768" evidence="4">
    <location>
        <begin position="24"/>
        <end position="447"/>
    </location>
</feature>
<feature type="compositionally biased region" description="Polar residues" evidence="3">
    <location>
        <begin position="24"/>
        <end position="35"/>
    </location>
</feature>
<evidence type="ECO:0000256" key="4">
    <source>
        <dbReference type="SAM" id="SignalP"/>
    </source>
</evidence>